<protein>
    <submittedName>
        <fullName evidence="1">Uncharacterized protein</fullName>
    </submittedName>
</protein>
<dbReference type="OrthoDB" id="5600418at2759"/>
<feature type="non-terminal residue" evidence="1">
    <location>
        <position position="123"/>
    </location>
</feature>
<reference evidence="1" key="1">
    <citation type="submission" date="2021-02" db="EMBL/GenBank/DDBJ databases">
        <authorList>
            <person name="Nowell W R."/>
        </authorList>
    </citation>
    <scope>NUCLEOTIDE SEQUENCE</scope>
</reference>
<comment type="caution">
    <text evidence="1">The sequence shown here is derived from an EMBL/GenBank/DDBJ whole genome shotgun (WGS) entry which is preliminary data.</text>
</comment>
<evidence type="ECO:0000313" key="3">
    <source>
        <dbReference type="Proteomes" id="UP000663828"/>
    </source>
</evidence>
<proteinExistence type="predicted"/>
<name>A0A815XJQ8_ADIRI</name>
<dbReference type="EMBL" id="CAJNOR010017071">
    <property type="protein sequence ID" value="CAF1686697.1"/>
    <property type="molecule type" value="Genomic_DNA"/>
</dbReference>
<dbReference type="Proteomes" id="UP000663852">
    <property type="component" value="Unassembled WGS sequence"/>
</dbReference>
<evidence type="ECO:0000313" key="4">
    <source>
        <dbReference type="Proteomes" id="UP000663852"/>
    </source>
</evidence>
<evidence type="ECO:0000313" key="1">
    <source>
        <dbReference type="EMBL" id="CAF1558633.1"/>
    </source>
</evidence>
<accession>A0A815XJQ8</accession>
<gene>
    <name evidence="1" type="ORF">EDS130_LOCUS46455</name>
    <name evidence="2" type="ORF">XAT740_LOCUS62109</name>
</gene>
<keyword evidence="3" id="KW-1185">Reference proteome</keyword>
<dbReference type="EMBL" id="CAJNOJ010002260">
    <property type="protein sequence ID" value="CAF1558633.1"/>
    <property type="molecule type" value="Genomic_DNA"/>
</dbReference>
<dbReference type="AlphaFoldDB" id="A0A815XJQ8"/>
<organism evidence="1 4">
    <name type="scientific">Adineta ricciae</name>
    <name type="common">Rotifer</name>
    <dbReference type="NCBI Taxonomy" id="249248"/>
    <lineage>
        <taxon>Eukaryota</taxon>
        <taxon>Metazoa</taxon>
        <taxon>Spiralia</taxon>
        <taxon>Gnathifera</taxon>
        <taxon>Rotifera</taxon>
        <taxon>Eurotatoria</taxon>
        <taxon>Bdelloidea</taxon>
        <taxon>Adinetida</taxon>
        <taxon>Adinetidae</taxon>
        <taxon>Adineta</taxon>
    </lineage>
</organism>
<evidence type="ECO:0000313" key="2">
    <source>
        <dbReference type="EMBL" id="CAF1686697.1"/>
    </source>
</evidence>
<sequence>TNRLLASFRPPSSPARHELYELVTRPVEDSDQSFIVSLQLIQTFIGSSVNIVLSRSKIIHKNFETYIVASNNGAHGIELWNIRQSPETPSFKVPTQCDIVDVCLTRQHLCTLSDNQVRLYKWT</sequence>
<dbReference type="Proteomes" id="UP000663828">
    <property type="component" value="Unassembled WGS sequence"/>
</dbReference>